<proteinExistence type="predicted"/>
<dbReference type="Proteomes" id="UP001229952">
    <property type="component" value="Chromosome"/>
</dbReference>
<protein>
    <submittedName>
        <fullName evidence="1">Uncharacterized protein</fullName>
    </submittedName>
</protein>
<reference evidence="1 2" key="1">
    <citation type="submission" date="2023-03" db="EMBL/GenBank/DDBJ databases">
        <title>Isolation and description of six Streptomyces strains from soil environments, able to metabolize different microbial glucans.</title>
        <authorList>
            <person name="Widen T."/>
            <person name="Larsbrink J."/>
        </authorList>
    </citation>
    <scope>NUCLEOTIDE SEQUENCE [LARGE SCALE GENOMIC DNA]</scope>
    <source>
        <strain evidence="1 2">Mut2</strain>
    </source>
</reference>
<name>A0ABY9IF65_9ACTN</name>
<evidence type="ECO:0000313" key="1">
    <source>
        <dbReference type="EMBL" id="WLQ45578.1"/>
    </source>
</evidence>
<accession>A0ABY9IF65</accession>
<keyword evidence="2" id="KW-1185">Reference proteome</keyword>
<organism evidence="1 2">
    <name type="scientific">Streptomyces laculatispora</name>
    <dbReference type="NCBI Taxonomy" id="887464"/>
    <lineage>
        <taxon>Bacteria</taxon>
        <taxon>Bacillati</taxon>
        <taxon>Actinomycetota</taxon>
        <taxon>Actinomycetes</taxon>
        <taxon>Kitasatosporales</taxon>
        <taxon>Streptomycetaceae</taxon>
        <taxon>Streptomyces</taxon>
    </lineage>
</organism>
<gene>
    <name evidence="1" type="ORF">P8A22_07585</name>
</gene>
<dbReference type="RefSeq" id="WP_306092719.1">
    <property type="nucleotide sequence ID" value="NZ_CP120992.1"/>
</dbReference>
<evidence type="ECO:0000313" key="2">
    <source>
        <dbReference type="Proteomes" id="UP001229952"/>
    </source>
</evidence>
<sequence length="218" mass="24126">MAPLKGDPELTRAQPQIVDPNISTVRNNIRVSMERHKKNMAAEHGSALRDAVTALAQMVAGQDVPADGTWWQDSHARWELYRRAAGTVDAGERLLAGVAAESDLPLASAVVVMMLERVPAGERGRWMDVLDPEVRDFSREREHELAVLDALTPGEPHAGSPSAQEIAAWSDWLQLRVAGAARDRPLLELLADSGRTKRIRGEARQSAHRVRREARETR</sequence>
<dbReference type="EMBL" id="CP120992">
    <property type="protein sequence ID" value="WLQ45578.1"/>
    <property type="molecule type" value="Genomic_DNA"/>
</dbReference>